<evidence type="ECO:0000313" key="3">
    <source>
        <dbReference type="Proteomes" id="UP001357485"/>
    </source>
</evidence>
<name>A0ABR0LHX3_9PEZI</name>
<sequence length="64" mass="7228">MPETSVPNRLPGMFVNGRWVFQDGRSVDEHGRTDGRGVIVRVWPNPPRSRDEDLSDYERGGCGN</sequence>
<dbReference type="Proteomes" id="UP001357485">
    <property type="component" value="Unassembled WGS sequence"/>
</dbReference>
<comment type="caution">
    <text evidence="2">The sequence shown here is derived from an EMBL/GenBank/DDBJ whole genome shotgun (WGS) entry which is preliminary data.</text>
</comment>
<gene>
    <name evidence="2" type="ORF">LTR16_011894</name>
</gene>
<feature type="region of interest" description="Disordered" evidence="1">
    <location>
        <begin position="38"/>
        <end position="64"/>
    </location>
</feature>
<evidence type="ECO:0000313" key="2">
    <source>
        <dbReference type="EMBL" id="KAK5169208.1"/>
    </source>
</evidence>
<accession>A0ABR0LHX3</accession>
<evidence type="ECO:0000256" key="1">
    <source>
        <dbReference type="SAM" id="MobiDB-lite"/>
    </source>
</evidence>
<protein>
    <submittedName>
        <fullName evidence="2">Uncharacterized protein</fullName>
    </submittedName>
</protein>
<dbReference type="EMBL" id="JAVRRA010020280">
    <property type="protein sequence ID" value="KAK5169208.1"/>
    <property type="molecule type" value="Genomic_DNA"/>
</dbReference>
<proteinExistence type="predicted"/>
<reference evidence="2 3" key="1">
    <citation type="submission" date="2023-08" db="EMBL/GenBank/DDBJ databases">
        <title>Black Yeasts Isolated from many extreme environments.</title>
        <authorList>
            <person name="Coleine C."/>
            <person name="Stajich J.E."/>
            <person name="Selbmann L."/>
        </authorList>
    </citation>
    <scope>NUCLEOTIDE SEQUENCE [LARGE SCALE GENOMIC DNA]</scope>
    <source>
        <strain evidence="2 3">CCFEE 536</strain>
    </source>
</reference>
<feature type="compositionally biased region" description="Basic and acidic residues" evidence="1">
    <location>
        <begin position="48"/>
        <end position="64"/>
    </location>
</feature>
<organism evidence="2 3">
    <name type="scientific">Cryomyces antarcticus</name>
    <dbReference type="NCBI Taxonomy" id="329879"/>
    <lineage>
        <taxon>Eukaryota</taxon>
        <taxon>Fungi</taxon>
        <taxon>Dikarya</taxon>
        <taxon>Ascomycota</taxon>
        <taxon>Pezizomycotina</taxon>
        <taxon>Dothideomycetes</taxon>
        <taxon>Dothideomycetes incertae sedis</taxon>
        <taxon>Cryomyces</taxon>
    </lineage>
</organism>
<keyword evidence="3" id="KW-1185">Reference proteome</keyword>
<feature type="non-terminal residue" evidence="2">
    <location>
        <position position="64"/>
    </location>
</feature>